<comment type="catalytic activity">
    <reaction evidence="8">
        <text>L-tryptophan + O2 = indole-3-acetamide + CO2 + H2O</text>
        <dbReference type="Rhea" id="RHEA:16165"/>
        <dbReference type="ChEBI" id="CHEBI:15377"/>
        <dbReference type="ChEBI" id="CHEBI:15379"/>
        <dbReference type="ChEBI" id="CHEBI:16031"/>
        <dbReference type="ChEBI" id="CHEBI:16526"/>
        <dbReference type="ChEBI" id="CHEBI:57912"/>
        <dbReference type="EC" id="1.13.12.3"/>
    </reaction>
</comment>
<dbReference type="SUPFAM" id="SSF51905">
    <property type="entry name" value="FAD/NAD(P)-binding domain"/>
    <property type="match status" value="1"/>
</dbReference>
<dbReference type="InterPro" id="IPR001613">
    <property type="entry name" value="Flavin_amine_oxidase"/>
</dbReference>
<feature type="domain" description="Amine oxidase" evidence="10">
    <location>
        <begin position="18"/>
        <end position="427"/>
    </location>
</feature>
<proteinExistence type="inferred from homology"/>
<dbReference type="PANTHER" id="PTHR10742">
    <property type="entry name" value="FLAVIN MONOAMINE OXIDASE"/>
    <property type="match status" value="1"/>
</dbReference>
<evidence type="ECO:0000256" key="9">
    <source>
        <dbReference type="PIRSR" id="PIRSR601613-1"/>
    </source>
</evidence>
<evidence type="ECO:0000256" key="6">
    <source>
        <dbReference type="ARBA" id="ARBA00023002"/>
    </source>
</evidence>
<dbReference type="AlphaFoldDB" id="A0A3S8U6P6"/>
<dbReference type="InterPro" id="IPR050281">
    <property type="entry name" value="Flavin_monoamine_oxidase"/>
</dbReference>
<organism evidence="11 12">
    <name type="scientific">Tabrizicola piscis</name>
    <dbReference type="NCBI Taxonomy" id="2494374"/>
    <lineage>
        <taxon>Bacteria</taxon>
        <taxon>Pseudomonadati</taxon>
        <taxon>Pseudomonadota</taxon>
        <taxon>Alphaproteobacteria</taxon>
        <taxon>Rhodobacterales</taxon>
        <taxon>Paracoccaceae</taxon>
        <taxon>Tabrizicola</taxon>
    </lineage>
</organism>
<comment type="pathway">
    <text evidence="2">Plant hormone metabolism; auxin biosynthesis.</text>
</comment>
<sequence>MAKTQGHPGKVLVLGAGIAGLGAARALRAAGVDVAVIEARDRIGGRTYTSSLWSDLPADMGAAWVHGTKGNPLTVLADKTGVALTKTSYKRSMAIDQAGQRVDLLPMVKQAQSIVQAARAGVEDLENDVSLRQAVESHPHWQALSSDARHGLRLAINSRIEHEYSGDWDRLSAWHYDDGKDFPGPEAILTPGYGPIVGHLARGLDLRLSEPVTDIAPKGAGVQITTTRGTHRADRAVVTVPLGVLQSGSIRFAEPLKRKRQRAIDSLGMGLLNKCVLRFDRAFWPNGTDWIHFLGSVQTLWADWTSYLTATGQPLLVGFNAAAMAEEIELLDDRATTASAMEALRAMFGTSIPAPLGSQISRWRQDPYAQGSYSFQSVGTSWRDRKALFGTDWGGRLIFAGEATSQDHAATVHGALMTGRRAAKLILHGSSSVA</sequence>
<dbReference type="Pfam" id="PF01593">
    <property type="entry name" value="Amino_oxidase"/>
    <property type="match status" value="1"/>
</dbReference>
<keyword evidence="7" id="KW-0073">Auxin biosynthesis</keyword>
<reference evidence="11 12" key="1">
    <citation type="submission" date="2018-12" db="EMBL/GenBank/DDBJ databases">
        <title>Complete genome sequencing of Tabrizicola sp. K13M18.</title>
        <authorList>
            <person name="Bae J.-W."/>
        </authorList>
    </citation>
    <scope>NUCLEOTIDE SEQUENCE [LARGE SCALE GENOMIC DNA]</scope>
    <source>
        <strain evidence="11 12">K13M18</strain>
    </source>
</reference>
<evidence type="ECO:0000256" key="8">
    <source>
        <dbReference type="ARBA" id="ARBA00047321"/>
    </source>
</evidence>
<dbReference type="PANTHER" id="PTHR10742:SF410">
    <property type="entry name" value="LYSINE-SPECIFIC HISTONE DEMETHYLASE 2"/>
    <property type="match status" value="1"/>
</dbReference>
<name>A0A3S8U6P6_9RHOB</name>
<protein>
    <recommendedName>
        <fullName evidence="5">Tryptophan 2-monooxygenase</fullName>
        <ecNumber evidence="4">1.13.12.3</ecNumber>
    </recommendedName>
</protein>
<dbReference type="OrthoDB" id="9790035at2"/>
<evidence type="ECO:0000313" key="12">
    <source>
        <dbReference type="Proteomes" id="UP000282002"/>
    </source>
</evidence>
<dbReference type="InterPro" id="IPR036188">
    <property type="entry name" value="FAD/NAD-bd_sf"/>
</dbReference>
<evidence type="ECO:0000256" key="2">
    <source>
        <dbReference type="ARBA" id="ARBA00004814"/>
    </source>
</evidence>
<evidence type="ECO:0000256" key="4">
    <source>
        <dbReference type="ARBA" id="ARBA00012535"/>
    </source>
</evidence>
<feature type="binding site" evidence="9">
    <location>
        <position position="319"/>
    </location>
    <ligand>
        <name>substrate</name>
    </ligand>
</feature>
<dbReference type="RefSeq" id="WP_125325547.1">
    <property type="nucleotide sequence ID" value="NZ_CP034328.1"/>
</dbReference>
<dbReference type="GO" id="GO:0050361">
    <property type="term" value="F:tryptophan 2-monooxygenase activity"/>
    <property type="evidence" value="ECO:0007669"/>
    <property type="project" value="UniProtKB-EC"/>
</dbReference>
<dbReference type="Gene3D" id="3.50.50.60">
    <property type="entry name" value="FAD/NAD(P)-binding domain"/>
    <property type="match status" value="1"/>
</dbReference>
<dbReference type="GO" id="GO:0009851">
    <property type="term" value="P:auxin biosynthetic process"/>
    <property type="evidence" value="ECO:0007669"/>
    <property type="project" value="UniProtKB-KW"/>
</dbReference>
<evidence type="ECO:0000313" key="11">
    <source>
        <dbReference type="EMBL" id="AZL59352.1"/>
    </source>
</evidence>
<evidence type="ECO:0000256" key="3">
    <source>
        <dbReference type="ARBA" id="ARBA00005833"/>
    </source>
</evidence>
<dbReference type="EC" id="1.13.12.3" evidence="4"/>
<evidence type="ECO:0000259" key="10">
    <source>
        <dbReference type="Pfam" id="PF01593"/>
    </source>
</evidence>
<feature type="binding site" evidence="9">
    <location>
        <position position="212"/>
    </location>
    <ligand>
        <name>FAD</name>
        <dbReference type="ChEBI" id="CHEBI:57692"/>
    </ligand>
</feature>
<comment type="cofactor">
    <cofactor evidence="1">
        <name>FAD</name>
        <dbReference type="ChEBI" id="CHEBI:57692"/>
    </cofactor>
</comment>
<dbReference type="InterPro" id="IPR002937">
    <property type="entry name" value="Amino_oxidase"/>
</dbReference>
<keyword evidence="12" id="KW-1185">Reference proteome</keyword>
<evidence type="ECO:0000256" key="5">
    <source>
        <dbReference type="ARBA" id="ARBA00017871"/>
    </source>
</evidence>
<dbReference type="Proteomes" id="UP000282002">
    <property type="component" value="Chromosome"/>
</dbReference>
<feature type="binding site" evidence="9">
    <location>
        <begin position="38"/>
        <end position="39"/>
    </location>
    <ligand>
        <name>FAD</name>
        <dbReference type="ChEBI" id="CHEBI:57692"/>
    </ligand>
</feature>
<dbReference type="SUPFAM" id="SSF54373">
    <property type="entry name" value="FAD-linked reductases, C-terminal domain"/>
    <property type="match status" value="1"/>
</dbReference>
<evidence type="ECO:0000256" key="7">
    <source>
        <dbReference type="ARBA" id="ARBA00023070"/>
    </source>
</evidence>
<dbReference type="KEGG" id="taw:EI545_11155"/>
<dbReference type="PRINTS" id="PR00757">
    <property type="entry name" value="AMINEOXDASEF"/>
</dbReference>
<accession>A0A3S8U6P6</accession>
<dbReference type="Gene3D" id="3.90.660.10">
    <property type="match status" value="1"/>
</dbReference>
<dbReference type="EMBL" id="CP034328">
    <property type="protein sequence ID" value="AZL59352.1"/>
    <property type="molecule type" value="Genomic_DNA"/>
</dbReference>
<gene>
    <name evidence="11" type="ORF">EI545_11155</name>
</gene>
<keyword evidence="6" id="KW-0560">Oxidoreductase</keyword>
<comment type="similarity">
    <text evidence="3">Belongs to the tryptophan 2-monooxygenase family.</text>
</comment>
<evidence type="ECO:0000256" key="1">
    <source>
        <dbReference type="ARBA" id="ARBA00001974"/>
    </source>
</evidence>